<accession>A0A409WKZ2</accession>
<feature type="region of interest" description="Disordered" evidence="1">
    <location>
        <begin position="1"/>
        <end position="53"/>
    </location>
</feature>
<name>A0A409WKZ2_9AGAR</name>
<feature type="compositionally biased region" description="Basic residues" evidence="1">
    <location>
        <begin position="160"/>
        <end position="175"/>
    </location>
</feature>
<dbReference type="Proteomes" id="UP000284706">
    <property type="component" value="Unassembled WGS sequence"/>
</dbReference>
<gene>
    <name evidence="2" type="ORF">CVT26_004050</name>
</gene>
<feature type="compositionally biased region" description="Basic and acidic residues" evidence="1">
    <location>
        <begin position="220"/>
        <end position="233"/>
    </location>
</feature>
<dbReference type="InParanoid" id="A0A409WKZ2"/>
<evidence type="ECO:0000256" key="1">
    <source>
        <dbReference type="SAM" id="MobiDB-lite"/>
    </source>
</evidence>
<reference evidence="2 3" key="1">
    <citation type="journal article" date="2018" name="Evol. Lett.">
        <title>Horizontal gene cluster transfer increased hallucinogenic mushroom diversity.</title>
        <authorList>
            <person name="Reynolds H.T."/>
            <person name="Vijayakumar V."/>
            <person name="Gluck-Thaler E."/>
            <person name="Korotkin H.B."/>
            <person name="Matheny P.B."/>
            <person name="Slot J.C."/>
        </authorList>
    </citation>
    <scope>NUCLEOTIDE SEQUENCE [LARGE SCALE GENOMIC DNA]</scope>
    <source>
        <strain evidence="2 3">SRW20</strain>
    </source>
</reference>
<evidence type="ECO:0000313" key="3">
    <source>
        <dbReference type="Proteomes" id="UP000284706"/>
    </source>
</evidence>
<evidence type="ECO:0000313" key="2">
    <source>
        <dbReference type="EMBL" id="PPQ79090.1"/>
    </source>
</evidence>
<dbReference type="EMBL" id="NHYE01005022">
    <property type="protein sequence ID" value="PPQ79090.1"/>
    <property type="molecule type" value="Genomic_DNA"/>
</dbReference>
<dbReference type="OrthoDB" id="3069793at2759"/>
<keyword evidence="3" id="KW-1185">Reference proteome</keyword>
<protein>
    <submittedName>
        <fullName evidence="2">Uncharacterized protein</fullName>
    </submittedName>
</protein>
<dbReference type="AlphaFoldDB" id="A0A409WKZ2"/>
<proteinExistence type="predicted"/>
<feature type="compositionally biased region" description="Basic and acidic residues" evidence="1">
    <location>
        <begin position="176"/>
        <end position="191"/>
    </location>
</feature>
<organism evidence="2 3">
    <name type="scientific">Gymnopilus dilepis</name>
    <dbReference type="NCBI Taxonomy" id="231916"/>
    <lineage>
        <taxon>Eukaryota</taxon>
        <taxon>Fungi</taxon>
        <taxon>Dikarya</taxon>
        <taxon>Basidiomycota</taxon>
        <taxon>Agaricomycotina</taxon>
        <taxon>Agaricomycetes</taxon>
        <taxon>Agaricomycetidae</taxon>
        <taxon>Agaricales</taxon>
        <taxon>Agaricineae</taxon>
        <taxon>Hymenogastraceae</taxon>
        <taxon>Gymnopilus</taxon>
    </lineage>
</organism>
<feature type="region of interest" description="Disordered" evidence="1">
    <location>
        <begin position="90"/>
        <end position="244"/>
    </location>
</feature>
<feature type="compositionally biased region" description="Polar residues" evidence="1">
    <location>
        <begin position="13"/>
        <end position="23"/>
    </location>
</feature>
<sequence length="361" mass="41454">MEPYGHDMPYANPNAQWGRSQLPSAAPYSPINSDYGRRSGYFPQQSMQHGPMQGIPPGGQFPMEHMQGFNPGVNPSQGMLDPDLELDPLEEFYDNQPPRPPSRRSMTAGSPNNMQLAVPGQTFPSQLFAPNPALPRYSSSRPAAIPLPESSYGHGYGYRRDRHSRSRSRSLRRSRRDSYEYDSHRDRERYPSRSYRRSYSDDSYSRGRSYRSGRHSSRHRDRDRDRYPYHDAYSRSSTVVHQSRRHPTVVPLNGGYGGYVVVPAKGQRVRVMVSLSLFLLLSLLTEDTDLPYYGVFQMLGRTFTILYQQNILPFHVGLWKETLLGVLTGLSTSWLGRSLHYSRPHVVFIHLNEDDLYFSKL</sequence>
<comment type="caution">
    <text evidence="2">The sequence shown here is derived from an EMBL/GenBank/DDBJ whole genome shotgun (WGS) entry which is preliminary data.</text>
</comment>
<feature type="compositionally biased region" description="Polar residues" evidence="1">
    <location>
        <begin position="104"/>
        <end position="115"/>
    </location>
</feature>
<feature type="compositionally biased region" description="Basic residues" evidence="1">
    <location>
        <begin position="208"/>
        <end position="219"/>
    </location>
</feature>